<dbReference type="InterPro" id="IPR020629">
    <property type="entry name" value="FPG_Glyclase"/>
</dbReference>
<dbReference type="Gene3D" id="3.20.190.10">
    <property type="entry name" value="MutM-like, N-terminal"/>
    <property type="match status" value="1"/>
</dbReference>
<evidence type="ECO:0000256" key="1">
    <source>
        <dbReference type="ARBA" id="ARBA00001668"/>
    </source>
</evidence>
<dbReference type="InterPro" id="IPR000214">
    <property type="entry name" value="Znf_DNA_glyclase/AP_lyase"/>
</dbReference>
<evidence type="ECO:0000256" key="5">
    <source>
        <dbReference type="ARBA" id="ARBA00022723"/>
    </source>
</evidence>
<dbReference type="PROSITE" id="PS51068">
    <property type="entry name" value="FPG_CAT"/>
    <property type="match status" value="1"/>
</dbReference>
<dbReference type="SUPFAM" id="SSF57716">
    <property type="entry name" value="Glucocorticoid receptor-like (DNA-binding domain)"/>
    <property type="match status" value="1"/>
</dbReference>
<dbReference type="HAMAP" id="MF_00103">
    <property type="entry name" value="Fapy_DNA_glycosyl"/>
    <property type="match status" value="1"/>
</dbReference>
<evidence type="ECO:0000256" key="10">
    <source>
        <dbReference type="ARBA" id="ARBA00023125"/>
    </source>
</evidence>
<evidence type="ECO:0000256" key="7">
    <source>
        <dbReference type="ARBA" id="ARBA00022771"/>
    </source>
</evidence>
<evidence type="ECO:0000256" key="6">
    <source>
        <dbReference type="ARBA" id="ARBA00022763"/>
    </source>
</evidence>
<dbReference type="AlphaFoldDB" id="A0A6J7TF93"/>
<dbReference type="GO" id="GO:0034039">
    <property type="term" value="F:8-oxo-7,8-dihydroguanine DNA N-glycosylase activity"/>
    <property type="evidence" value="ECO:0007669"/>
    <property type="project" value="TreeGrafter"/>
</dbReference>
<reference evidence="18" key="1">
    <citation type="submission" date="2020-05" db="EMBL/GenBank/DDBJ databases">
        <authorList>
            <person name="Chiriac C."/>
            <person name="Salcher M."/>
            <person name="Ghai R."/>
            <person name="Kavagutti S V."/>
        </authorList>
    </citation>
    <scope>NUCLEOTIDE SEQUENCE</scope>
</reference>
<dbReference type="GO" id="GO:0006284">
    <property type="term" value="P:base-excision repair"/>
    <property type="evidence" value="ECO:0007669"/>
    <property type="project" value="InterPro"/>
</dbReference>
<dbReference type="GO" id="GO:0140078">
    <property type="term" value="F:class I DNA-(apurinic or apyrimidinic site) endonuclease activity"/>
    <property type="evidence" value="ECO:0007669"/>
    <property type="project" value="UniProtKB-EC"/>
</dbReference>
<evidence type="ECO:0000256" key="11">
    <source>
        <dbReference type="ARBA" id="ARBA00023204"/>
    </source>
</evidence>
<comment type="catalytic activity">
    <reaction evidence="1">
        <text>Hydrolysis of DNA containing ring-opened 7-methylguanine residues, releasing 2,6-diamino-4-hydroxy-5-(N-methyl)formamidopyrimidine.</text>
        <dbReference type="EC" id="3.2.2.23"/>
    </reaction>
</comment>
<keyword evidence="10" id="KW-0238">DNA-binding</keyword>
<protein>
    <submittedName>
        <fullName evidence="18">Unannotated protein</fullName>
    </submittedName>
</protein>
<dbReference type="NCBIfam" id="NF002211">
    <property type="entry name" value="PRK01103.1"/>
    <property type="match status" value="1"/>
</dbReference>
<feature type="domain" description="Formamidopyrimidine-DNA glycosylase catalytic" evidence="17">
    <location>
        <begin position="2"/>
        <end position="119"/>
    </location>
</feature>
<evidence type="ECO:0000256" key="12">
    <source>
        <dbReference type="ARBA" id="ARBA00023239"/>
    </source>
</evidence>
<dbReference type="Pfam" id="PF06831">
    <property type="entry name" value="H2TH"/>
    <property type="match status" value="1"/>
</dbReference>
<organism evidence="18">
    <name type="scientific">freshwater metagenome</name>
    <dbReference type="NCBI Taxonomy" id="449393"/>
    <lineage>
        <taxon>unclassified sequences</taxon>
        <taxon>metagenomes</taxon>
        <taxon>ecological metagenomes</taxon>
    </lineage>
</organism>
<gene>
    <name evidence="18" type="ORF">UFOPK4275_00940</name>
</gene>
<comment type="catalytic activity">
    <reaction evidence="15">
        <text>2'-deoxyribonucleotide-(2'-deoxyribose 5'-phosphate)-2'-deoxyribonucleotide-DNA = a 3'-end 2'-deoxyribonucleotide-(2,3-dehydro-2,3-deoxyribose 5'-phosphate)-DNA + a 5'-end 5'-phospho-2'-deoxyribonucleoside-DNA + H(+)</text>
        <dbReference type="Rhea" id="RHEA:66592"/>
        <dbReference type="Rhea" id="RHEA-COMP:13180"/>
        <dbReference type="Rhea" id="RHEA-COMP:16897"/>
        <dbReference type="Rhea" id="RHEA-COMP:17067"/>
        <dbReference type="ChEBI" id="CHEBI:15378"/>
        <dbReference type="ChEBI" id="CHEBI:136412"/>
        <dbReference type="ChEBI" id="CHEBI:157695"/>
        <dbReference type="ChEBI" id="CHEBI:167181"/>
        <dbReference type="EC" id="4.2.99.18"/>
    </reaction>
</comment>
<dbReference type="GO" id="GO:0003684">
    <property type="term" value="F:damaged DNA binding"/>
    <property type="evidence" value="ECO:0007669"/>
    <property type="project" value="InterPro"/>
</dbReference>
<dbReference type="SMART" id="SM00898">
    <property type="entry name" value="Fapy_DNA_glyco"/>
    <property type="match status" value="1"/>
</dbReference>
<dbReference type="Gene3D" id="1.10.8.50">
    <property type="match status" value="1"/>
</dbReference>
<accession>A0A6J7TF93</accession>
<keyword evidence="12" id="KW-0456">Lyase</keyword>
<dbReference type="SUPFAM" id="SSF81624">
    <property type="entry name" value="N-terminal domain of MutM-like DNA repair proteins"/>
    <property type="match status" value="1"/>
</dbReference>
<dbReference type="Pfam" id="PF01149">
    <property type="entry name" value="Fapy_DNA_glyco"/>
    <property type="match status" value="1"/>
</dbReference>
<evidence type="ECO:0000259" key="16">
    <source>
        <dbReference type="PROSITE" id="PS51066"/>
    </source>
</evidence>
<evidence type="ECO:0000256" key="2">
    <source>
        <dbReference type="ARBA" id="ARBA00001947"/>
    </source>
</evidence>
<evidence type="ECO:0000313" key="18">
    <source>
        <dbReference type="EMBL" id="CAB5051931.1"/>
    </source>
</evidence>
<dbReference type="InterPro" id="IPR035937">
    <property type="entry name" value="FPG_N"/>
</dbReference>
<keyword evidence="6" id="KW-0227">DNA damage</keyword>
<dbReference type="CDD" id="cd08966">
    <property type="entry name" value="EcFpg-like_N"/>
    <property type="match status" value="1"/>
</dbReference>
<dbReference type="SUPFAM" id="SSF46946">
    <property type="entry name" value="S13-like H2TH domain"/>
    <property type="match status" value="1"/>
</dbReference>
<dbReference type="InterPro" id="IPR010979">
    <property type="entry name" value="Ribosomal_uS13-like_H2TH"/>
</dbReference>
<keyword evidence="8" id="KW-0378">Hydrolase</keyword>
<evidence type="ECO:0000256" key="9">
    <source>
        <dbReference type="ARBA" id="ARBA00022833"/>
    </source>
</evidence>
<dbReference type="FunFam" id="1.10.8.50:FF:000003">
    <property type="entry name" value="Formamidopyrimidine-DNA glycosylase"/>
    <property type="match status" value="1"/>
</dbReference>
<feature type="domain" description="FPG-type" evidence="16">
    <location>
        <begin position="247"/>
        <end position="282"/>
    </location>
</feature>
<keyword evidence="9" id="KW-0862">Zinc</keyword>
<dbReference type="PANTHER" id="PTHR22993">
    <property type="entry name" value="FORMAMIDOPYRIMIDINE-DNA GLYCOSYLASE"/>
    <property type="match status" value="1"/>
</dbReference>
<keyword evidence="7" id="KW-0863">Zinc-finger</keyword>
<dbReference type="SMART" id="SM01232">
    <property type="entry name" value="H2TH"/>
    <property type="match status" value="1"/>
</dbReference>
<evidence type="ECO:0000259" key="17">
    <source>
        <dbReference type="PROSITE" id="PS51068"/>
    </source>
</evidence>
<dbReference type="NCBIfam" id="TIGR00577">
    <property type="entry name" value="fpg"/>
    <property type="match status" value="1"/>
</dbReference>
<comment type="similarity">
    <text evidence="3">Belongs to the FPG family.</text>
</comment>
<dbReference type="PANTHER" id="PTHR22993:SF9">
    <property type="entry name" value="FORMAMIDOPYRIMIDINE-DNA GLYCOSYLASE"/>
    <property type="match status" value="1"/>
</dbReference>
<dbReference type="EMBL" id="CAFBQJ010000173">
    <property type="protein sequence ID" value="CAB5051931.1"/>
    <property type="molecule type" value="Genomic_DNA"/>
</dbReference>
<dbReference type="PROSITE" id="PS51066">
    <property type="entry name" value="ZF_FPG_2"/>
    <property type="match status" value="1"/>
</dbReference>
<keyword evidence="14" id="KW-0326">Glycosidase</keyword>
<dbReference type="InterPro" id="IPR012319">
    <property type="entry name" value="FPG_cat"/>
</dbReference>
<keyword evidence="13" id="KW-0511">Multifunctional enzyme</keyword>
<name>A0A6J7TF93_9ZZZZ</name>
<evidence type="ECO:0000256" key="13">
    <source>
        <dbReference type="ARBA" id="ARBA00023268"/>
    </source>
</evidence>
<sequence length="282" mass="31039">MPELPEVETVRRGLEEKFIGRRIDKVEVGRQRSVRRTSREEVIARLTGVTAIAAHRRGKYLLCPLDSGDVMMIHLRMSGQVLIDGVDSPRPAHSHVVLTLRDISGSVQELRFVDPRTFGEVVVFDPADADSVVPELARLGLDPITDGLSLAQLRKILRTTARPIKAALLDQHLVAGIGNIYGDEILHQARVNPLRPARDVGPAQSLRVHRAIHEILEAAISQGGSTLGDSQYVDLEGESGSFQNQHRVYGRAGEPCLTCHRGKIFSANIGGRTSCWCRACQR</sequence>
<comment type="subunit">
    <text evidence="4">Monomer.</text>
</comment>
<dbReference type="InterPro" id="IPR015886">
    <property type="entry name" value="H2TH_FPG"/>
</dbReference>
<evidence type="ECO:0000256" key="3">
    <source>
        <dbReference type="ARBA" id="ARBA00009409"/>
    </source>
</evidence>
<keyword evidence="5" id="KW-0479">Metal-binding</keyword>
<keyword evidence="11" id="KW-0234">DNA repair</keyword>
<evidence type="ECO:0000256" key="8">
    <source>
        <dbReference type="ARBA" id="ARBA00022801"/>
    </source>
</evidence>
<evidence type="ECO:0000256" key="14">
    <source>
        <dbReference type="ARBA" id="ARBA00023295"/>
    </source>
</evidence>
<evidence type="ECO:0000256" key="4">
    <source>
        <dbReference type="ARBA" id="ARBA00011245"/>
    </source>
</evidence>
<proteinExistence type="inferred from homology"/>
<evidence type="ECO:0000256" key="15">
    <source>
        <dbReference type="ARBA" id="ARBA00044632"/>
    </source>
</evidence>
<dbReference type="GO" id="GO:0008270">
    <property type="term" value="F:zinc ion binding"/>
    <property type="evidence" value="ECO:0007669"/>
    <property type="project" value="UniProtKB-KW"/>
</dbReference>
<comment type="cofactor">
    <cofactor evidence="2">
        <name>Zn(2+)</name>
        <dbReference type="ChEBI" id="CHEBI:29105"/>
    </cofactor>
</comment>